<evidence type="ECO:0000313" key="2">
    <source>
        <dbReference type="EMBL" id="CAG9560817.1"/>
    </source>
</evidence>
<reference evidence="2" key="1">
    <citation type="submission" date="2021-09" db="EMBL/GenBank/DDBJ databases">
        <authorList>
            <person name="Martin H S."/>
        </authorList>
    </citation>
    <scope>NUCLEOTIDE SEQUENCE</scope>
</reference>
<evidence type="ECO:0000256" key="1">
    <source>
        <dbReference type="SAM" id="MobiDB-lite"/>
    </source>
</evidence>
<dbReference type="Proteomes" id="UP000789524">
    <property type="component" value="Unassembled WGS sequence"/>
</dbReference>
<evidence type="ECO:0000313" key="3">
    <source>
        <dbReference type="Proteomes" id="UP000789524"/>
    </source>
</evidence>
<feature type="region of interest" description="Disordered" evidence="1">
    <location>
        <begin position="50"/>
        <end position="84"/>
    </location>
</feature>
<proteinExistence type="predicted"/>
<accession>A0A8J2QE55</accession>
<feature type="region of interest" description="Disordered" evidence="1">
    <location>
        <begin position="1"/>
        <end position="36"/>
    </location>
</feature>
<name>A0A8J2QE55_9NEOP</name>
<gene>
    <name evidence="2" type="ORF">DCHRY22_LOCUS2419</name>
</gene>
<organism evidence="2 3">
    <name type="scientific">Danaus chrysippus</name>
    <name type="common">African queen</name>
    <dbReference type="NCBI Taxonomy" id="151541"/>
    <lineage>
        <taxon>Eukaryota</taxon>
        <taxon>Metazoa</taxon>
        <taxon>Ecdysozoa</taxon>
        <taxon>Arthropoda</taxon>
        <taxon>Hexapoda</taxon>
        <taxon>Insecta</taxon>
        <taxon>Pterygota</taxon>
        <taxon>Neoptera</taxon>
        <taxon>Endopterygota</taxon>
        <taxon>Lepidoptera</taxon>
        <taxon>Glossata</taxon>
        <taxon>Ditrysia</taxon>
        <taxon>Papilionoidea</taxon>
        <taxon>Nymphalidae</taxon>
        <taxon>Danainae</taxon>
        <taxon>Danaini</taxon>
        <taxon>Danaina</taxon>
        <taxon>Danaus</taxon>
        <taxon>Anosia</taxon>
    </lineage>
</organism>
<dbReference type="EMBL" id="CAKASE010000045">
    <property type="protein sequence ID" value="CAG9560817.1"/>
    <property type="molecule type" value="Genomic_DNA"/>
</dbReference>
<feature type="region of interest" description="Disordered" evidence="1">
    <location>
        <begin position="100"/>
        <end position="124"/>
    </location>
</feature>
<comment type="caution">
    <text evidence="2">The sequence shown here is derived from an EMBL/GenBank/DDBJ whole genome shotgun (WGS) entry which is preliminary data.</text>
</comment>
<keyword evidence="3" id="KW-1185">Reference proteome</keyword>
<feature type="compositionally biased region" description="Basic and acidic residues" evidence="1">
    <location>
        <begin position="63"/>
        <end position="73"/>
    </location>
</feature>
<protein>
    <submittedName>
        <fullName evidence="2">(African queen) hypothetical protein</fullName>
    </submittedName>
</protein>
<sequence>MNRLNNRPATVRVVTGNTHTGGETGQTTGGTRTRAVPGRMTDTTVRVQGHGDTTLMTGHTRHTAQDTRTDTRHRPPTLADRTDGHPLTRSLALRCRATLRPAAGDRPDPAPAAPPTRARPGPALRITRPGIATTYYHGRACERRAAPGVCAGVPSPPLPRVSLVMSRCPPRQLTASPSISRAAPSMPGICICRYVSRVPASTCLSISPMFIPVPLPVSVTPPCHSCVVVCSSWMCLSPPVSPVYIPCVSSRRPWWYLPLPLILFFPQ</sequence>
<dbReference type="AlphaFoldDB" id="A0A8J2QE55"/>